<accession>A0ABW4Q9U9</accession>
<organism evidence="1 2">
    <name type="scientific">Arthrobacter flavus</name>
    <dbReference type="NCBI Taxonomy" id="95172"/>
    <lineage>
        <taxon>Bacteria</taxon>
        <taxon>Bacillati</taxon>
        <taxon>Actinomycetota</taxon>
        <taxon>Actinomycetes</taxon>
        <taxon>Micrococcales</taxon>
        <taxon>Micrococcaceae</taxon>
        <taxon>Arthrobacter</taxon>
    </lineage>
</organism>
<dbReference type="Proteomes" id="UP001597307">
    <property type="component" value="Unassembled WGS sequence"/>
</dbReference>
<keyword evidence="2" id="KW-1185">Reference proteome</keyword>
<evidence type="ECO:0000313" key="1">
    <source>
        <dbReference type="EMBL" id="MFD1847505.1"/>
    </source>
</evidence>
<sequence length="314" mass="35121">MDVNNPSTIPYFDHDEAAEFVLEHGGARAIYSSFAPGDTFWFADMDPRQINWRRGGPQQMVIRTRDDELVAVTDANVGYGGDGPRNARELTVALVIEGAVGDKIVQSRVSKVDLDYPNEALHSFRWPSVNLPIPEPRNGTYVVYFKGDSIDNFDEDLDDQEARRVSSRGFYETPPAGSTFWNWIHLSNAPDRPIWLQGNRRVDVFTSSDAAAENGMKVYSGLPRLLRGSTDGTYPVRISQGIVETWISYNPRSEGFLAEIESLNPQARYVLSTVGVGHDAMASIDARPRLVQFVLQKMLGKPRKTGFSFEVEID</sequence>
<evidence type="ECO:0000313" key="2">
    <source>
        <dbReference type="Proteomes" id="UP001597307"/>
    </source>
</evidence>
<dbReference type="RefSeq" id="WP_343882402.1">
    <property type="nucleotide sequence ID" value="NZ_BAAAIJ010000063.1"/>
</dbReference>
<name>A0ABW4Q9U9_9MICC</name>
<reference evidence="2" key="1">
    <citation type="journal article" date="2019" name="Int. J. Syst. Evol. Microbiol.">
        <title>The Global Catalogue of Microorganisms (GCM) 10K type strain sequencing project: providing services to taxonomists for standard genome sequencing and annotation.</title>
        <authorList>
            <consortium name="The Broad Institute Genomics Platform"/>
            <consortium name="The Broad Institute Genome Sequencing Center for Infectious Disease"/>
            <person name="Wu L."/>
            <person name="Ma J."/>
        </authorList>
    </citation>
    <scope>NUCLEOTIDE SEQUENCE [LARGE SCALE GENOMIC DNA]</scope>
    <source>
        <strain evidence="2">JCM 11496</strain>
    </source>
</reference>
<gene>
    <name evidence="1" type="ORF">ACFSFX_13000</name>
</gene>
<comment type="caution">
    <text evidence="1">The sequence shown here is derived from an EMBL/GenBank/DDBJ whole genome shotgun (WGS) entry which is preliminary data.</text>
</comment>
<protein>
    <submittedName>
        <fullName evidence="1">Uncharacterized protein</fullName>
    </submittedName>
</protein>
<proteinExistence type="predicted"/>
<dbReference type="EMBL" id="JBHUGA010000058">
    <property type="protein sequence ID" value="MFD1847505.1"/>
    <property type="molecule type" value="Genomic_DNA"/>
</dbReference>